<dbReference type="EC" id="2.4.1.-" evidence="5"/>
<keyword evidence="2 4" id="KW-0328">Glycosyltransferase</keyword>
<sequence>MDPSRPHVALLPSAGMGHLIPFSRLAASLSDLCNVTMISILPTVSTAESCHFNDFFNSYPKIHPLYFQLPPLDSSAYPNADPFFLRWTRIRESASDIFSHLLKSAQFPISAIVTDIAAASAILPLAKSNGISCYVLFTSSAAMLSFFKYFPIYHDSNPVSIGNVELPGLRTVPFASLPRPLHDPNHLFTQSLIGNSLTMVKSAGIIVNTFESFEPDSLAWLRGEQSPPVITVGPLPPVKMAISTVTTVSTWLDEQPERSVVYISFGSRTAMSKEQIRELGLGLEVSGYRFLWVIKTSVVDTEDQTELSQLLGDGFLERVKDRGLVTKGWVEQDKVLRHKAVGGFLSHCGWNSVTEAAMNGVRLLAWPRMGDQRINADVVARSGLGLWPDNWSWEGEEGLVTAAEISHRVKEMMSDENLLKTAQKVGEAARSTVMPGKGLARLVRKFEEFA</sequence>
<evidence type="ECO:0000256" key="1">
    <source>
        <dbReference type="ARBA" id="ARBA00009995"/>
    </source>
</evidence>
<evidence type="ECO:0000256" key="3">
    <source>
        <dbReference type="ARBA" id="ARBA00022679"/>
    </source>
</evidence>
<dbReference type="Proteomes" id="UP001210211">
    <property type="component" value="Unassembled WGS sequence"/>
</dbReference>
<dbReference type="FunFam" id="3.40.50.2000:FF:000124">
    <property type="entry name" value="Glycosyltransferase"/>
    <property type="match status" value="1"/>
</dbReference>
<dbReference type="CDD" id="cd03784">
    <property type="entry name" value="GT1_Gtf-like"/>
    <property type="match status" value="1"/>
</dbReference>
<dbReference type="InterPro" id="IPR035595">
    <property type="entry name" value="UDP_glycos_trans_CS"/>
</dbReference>
<dbReference type="GO" id="GO:0035251">
    <property type="term" value="F:UDP-glucosyltransferase activity"/>
    <property type="evidence" value="ECO:0007669"/>
    <property type="project" value="InterPro"/>
</dbReference>
<comment type="similarity">
    <text evidence="1 4">Belongs to the UDP-glycosyltransferase family.</text>
</comment>
<dbReference type="InterPro" id="IPR050481">
    <property type="entry name" value="UDP-glycosyltransf_plant"/>
</dbReference>
<dbReference type="Pfam" id="PF00201">
    <property type="entry name" value="UDPGT"/>
    <property type="match status" value="1"/>
</dbReference>
<dbReference type="Gene3D" id="3.40.50.2000">
    <property type="entry name" value="Glycogen Phosphorylase B"/>
    <property type="match status" value="2"/>
</dbReference>
<keyword evidence="3 4" id="KW-0808">Transferase</keyword>
<dbReference type="SUPFAM" id="SSF53756">
    <property type="entry name" value="UDP-Glycosyltransferase/glycogen phosphorylase"/>
    <property type="match status" value="1"/>
</dbReference>
<accession>A0AAD5ZK02</accession>
<protein>
    <recommendedName>
        <fullName evidence="5">Glycosyltransferase</fullName>
        <ecNumber evidence="5">2.4.1.-</ecNumber>
    </recommendedName>
</protein>
<evidence type="ECO:0000313" key="6">
    <source>
        <dbReference type="EMBL" id="KAJ3699216.1"/>
    </source>
</evidence>
<evidence type="ECO:0000256" key="2">
    <source>
        <dbReference type="ARBA" id="ARBA00022676"/>
    </source>
</evidence>
<dbReference type="InterPro" id="IPR002213">
    <property type="entry name" value="UDP_glucos_trans"/>
</dbReference>
<proteinExistence type="inferred from homology"/>
<evidence type="ECO:0000313" key="7">
    <source>
        <dbReference type="Proteomes" id="UP001210211"/>
    </source>
</evidence>
<keyword evidence="7" id="KW-1185">Reference proteome</keyword>
<reference evidence="6 7" key="1">
    <citation type="journal article" date="2022" name="Cell">
        <title>Repeat-based holocentromeres influence genome architecture and karyotype evolution.</title>
        <authorList>
            <person name="Hofstatter P.G."/>
            <person name="Thangavel G."/>
            <person name="Lux T."/>
            <person name="Neumann P."/>
            <person name="Vondrak T."/>
            <person name="Novak P."/>
            <person name="Zhang M."/>
            <person name="Costa L."/>
            <person name="Castellani M."/>
            <person name="Scott A."/>
            <person name="Toegelov H."/>
            <person name="Fuchs J."/>
            <person name="Mata-Sucre Y."/>
            <person name="Dias Y."/>
            <person name="Vanzela A.L.L."/>
            <person name="Huettel B."/>
            <person name="Almeida C.C.S."/>
            <person name="Simkova H."/>
            <person name="Souza G."/>
            <person name="Pedrosa-Harand A."/>
            <person name="Macas J."/>
            <person name="Mayer K.F.X."/>
            <person name="Houben A."/>
            <person name="Marques A."/>
        </authorList>
    </citation>
    <scope>NUCLEOTIDE SEQUENCE [LARGE SCALE GENOMIC DNA]</scope>
    <source>
        <strain evidence="6">RhyTen1mFocal</strain>
    </source>
</reference>
<organism evidence="6 7">
    <name type="scientific">Rhynchospora tenuis</name>
    <dbReference type="NCBI Taxonomy" id="198213"/>
    <lineage>
        <taxon>Eukaryota</taxon>
        <taxon>Viridiplantae</taxon>
        <taxon>Streptophyta</taxon>
        <taxon>Embryophyta</taxon>
        <taxon>Tracheophyta</taxon>
        <taxon>Spermatophyta</taxon>
        <taxon>Magnoliopsida</taxon>
        <taxon>Liliopsida</taxon>
        <taxon>Poales</taxon>
        <taxon>Cyperaceae</taxon>
        <taxon>Cyperoideae</taxon>
        <taxon>Rhynchosporeae</taxon>
        <taxon>Rhynchospora</taxon>
    </lineage>
</organism>
<dbReference type="EMBL" id="JAMRDG010000001">
    <property type="protein sequence ID" value="KAJ3699216.1"/>
    <property type="molecule type" value="Genomic_DNA"/>
</dbReference>
<name>A0AAD5ZK02_9POAL</name>
<gene>
    <name evidence="6" type="ORF">LUZ61_002921</name>
</gene>
<dbReference type="PROSITE" id="PS00375">
    <property type="entry name" value="UDPGT"/>
    <property type="match status" value="1"/>
</dbReference>
<comment type="caution">
    <text evidence="6">The sequence shown here is derived from an EMBL/GenBank/DDBJ whole genome shotgun (WGS) entry which is preliminary data.</text>
</comment>
<dbReference type="PANTHER" id="PTHR48048:SF76">
    <property type="entry name" value="UDP-GLYCOSYLTRANSFERASE 708D1-LIKE"/>
    <property type="match status" value="1"/>
</dbReference>
<evidence type="ECO:0000256" key="5">
    <source>
        <dbReference type="RuleBase" id="RU362057"/>
    </source>
</evidence>
<dbReference type="PANTHER" id="PTHR48048">
    <property type="entry name" value="GLYCOSYLTRANSFERASE"/>
    <property type="match status" value="1"/>
</dbReference>
<dbReference type="AlphaFoldDB" id="A0AAD5ZK02"/>
<evidence type="ECO:0000256" key="4">
    <source>
        <dbReference type="RuleBase" id="RU003718"/>
    </source>
</evidence>